<evidence type="ECO:0000313" key="1">
    <source>
        <dbReference type="EMBL" id="QDM43280.1"/>
    </source>
</evidence>
<dbReference type="InterPro" id="IPR021530">
    <property type="entry name" value="AllH-like"/>
</dbReference>
<protein>
    <submittedName>
        <fullName evidence="1">DUF2877 domain-containing protein</fullName>
    </submittedName>
</protein>
<organism evidence="1 2">
    <name type="scientific">Paenibacillus thiaminolyticus</name>
    <name type="common">Bacillus thiaminolyticus</name>
    <dbReference type="NCBI Taxonomy" id="49283"/>
    <lineage>
        <taxon>Bacteria</taxon>
        <taxon>Bacillati</taxon>
        <taxon>Bacillota</taxon>
        <taxon>Bacilli</taxon>
        <taxon>Bacillales</taxon>
        <taxon>Paenibacillaceae</taxon>
        <taxon>Paenibacillus</taxon>
    </lineage>
</organism>
<dbReference type="Pfam" id="PF11392">
    <property type="entry name" value="AllH"/>
    <property type="match status" value="1"/>
</dbReference>
<accession>A0AAP9J0P1</accession>
<proteinExistence type="predicted"/>
<dbReference type="Proteomes" id="UP000315377">
    <property type="component" value="Chromosome"/>
</dbReference>
<gene>
    <name evidence="1" type="ORF">FLT43_06965</name>
</gene>
<dbReference type="AlphaFoldDB" id="A0AAP9J0P1"/>
<dbReference type="EMBL" id="CP041405">
    <property type="protein sequence ID" value="QDM43280.1"/>
    <property type="molecule type" value="Genomic_DNA"/>
</dbReference>
<name>A0AAP9J0P1_PANTH</name>
<sequence length="299" mass="32327">MLVVQGEAYSSNIPGLVRESGCGTVHSSFRNGMNIRIGRRLLFIGTAQNGYLPFAVHVDRESFERIACRIRPGDRMVVEFRPGALWLGERNAAVRLDNASVFCSMLRGSPANSGILSANFRRFTALLRMYSGITGFGMSAAQVMDILRKETDQTELGRALIACRTSLGCCDPSLQWQAVRSLIGYGSGLTPAGDDFLIGAAGAGVYTGQVSALVLSKLDERLAQHQDLTTDVSLEYLHYAVSGQFGSRILEVLNALCCQMPTDVARAVWSLTGTGRTSGIDTALGIYCMIVELEKEVSP</sequence>
<reference evidence="1 2" key="1">
    <citation type="submission" date="2019-07" db="EMBL/GenBank/DDBJ databases">
        <title>Paenibacillus thiaminolyticus NRRL B-4156.</title>
        <authorList>
            <person name="Hehnly C."/>
            <person name="Zhang L."/>
        </authorList>
    </citation>
    <scope>NUCLEOTIDE SEQUENCE [LARGE SCALE GENOMIC DNA]</scope>
    <source>
        <strain evidence="1 2">NRRL B-4156</strain>
    </source>
</reference>
<evidence type="ECO:0000313" key="2">
    <source>
        <dbReference type="Proteomes" id="UP000315377"/>
    </source>
</evidence>